<dbReference type="Gene3D" id="1.25.10.10">
    <property type="entry name" value="Leucine-rich Repeat Variant"/>
    <property type="match status" value="1"/>
</dbReference>
<dbReference type="OrthoDB" id="2250022at2759"/>
<dbReference type="STRING" id="1611254.A0A2G5VLN8"/>
<gene>
    <name evidence="1" type="primary">Cnig_chr_I.g2688</name>
    <name evidence="1" type="ORF">B9Z55_002688</name>
</gene>
<proteinExistence type="predicted"/>
<dbReference type="SUPFAM" id="SSF48371">
    <property type="entry name" value="ARM repeat"/>
    <property type="match status" value="1"/>
</dbReference>
<dbReference type="InterPro" id="IPR016024">
    <property type="entry name" value="ARM-type_fold"/>
</dbReference>
<accession>A0A2G5VLN8</accession>
<dbReference type="GO" id="GO:0016242">
    <property type="term" value="P:negative regulation of macroautophagy"/>
    <property type="evidence" value="ECO:0007669"/>
    <property type="project" value="TreeGrafter"/>
</dbReference>
<dbReference type="InterPro" id="IPR050517">
    <property type="entry name" value="DDR_Repair_Kinase"/>
</dbReference>
<protein>
    <submittedName>
        <fullName evidence="1">Uncharacterized protein</fullName>
    </submittedName>
</protein>
<dbReference type="InterPro" id="IPR011989">
    <property type="entry name" value="ARM-like"/>
</dbReference>
<evidence type="ECO:0000313" key="2">
    <source>
        <dbReference type="Proteomes" id="UP000230233"/>
    </source>
</evidence>
<evidence type="ECO:0000313" key="1">
    <source>
        <dbReference type="EMBL" id="PIC52688.1"/>
    </source>
</evidence>
<dbReference type="GO" id="GO:0031931">
    <property type="term" value="C:TORC1 complex"/>
    <property type="evidence" value="ECO:0007669"/>
    <property type="project" value="TreeGrafter"/>
</dbReference>
<name>A0A2G5VLN8_9PELO</name>
<dbReference type="GO" id="GO:0005634">
    <property type="term" value="C:nucleus"/>
    <property type="evidence" value="ECO:0007669"/>
    <property type="project" value="TreeGrafter"/>
</dbReference>
<dbReference type="Proteomes" id="UP000230233">
    <property type="component" value="Chromosome I"/>
</dbReference>
<dbReference type="GO" id="GO:0005737">
    <property type="term" value="C:cytoplasm"/>
    <property type="evidence" value="ECO:0007669"/>
    <property type="project" value="TreeGrafter"/>
</dbReference>
<dbReference type="EMBL" id="PDUG01000001">
    <property type="protein sequence ID" value="PIC52688.1"/>
    <property type="molecule type" value="Genomic_DNA"/>
</dbReference>
<organism evidence="1 2">
    <name type="scientific">Caenorhabditis nigoni</name>
    <dbReference type="NCBI Taxonomy" id="1611254"/>
    <lineage>
        <taxon>Eukaryota</taxon>
        <taxon>Metazoa</taxon>
        <taxon>Ecdysozoa</taxon>
        <taxon>Nematoda</taxon>
        <taxon>Chromadorea</taxon>
        <taxon>Rhabditida</taxon>
        <taxon>Rhabditina</taxon>
        <taxon>Rhabditomorpha</taxon>
        <taxon>Rhabditoidea</taxon>
        <taxon>Rhabditidae</taxon>
        <taxon>Peloderinae</taxon>
        <taxon>Caenorhabditis</taxon>
    </lineage>
</organism>
<dbReference type="PANTHER" id="PTHR11139">
    <property type="entry name" value="ATAXIA TELANGIECTASIA MUTATED ATM -RELATED"/>
    <property type="match status" value="1"/>
</dbReference>
<sequence length="371" mass="41783">MQLLPRICAFRESDRTFQTLAYDTAFHVLQKISIGAPALGMMVLYNPDVHSNRIEATINFISAETKKVTTSSDALDSFFTFLFLFVDSYHEKVTAQIKAIIPQLMDIPLSRSLANVLKMIMMRIPKLRLNVQDGVRASVYHTLTGLPIPPKSEPTGRPPSPKLILQRAIEEPKELQRIVLAVDVLGEFYFSRKALQRIMQYVADYYLTADNVEIRLAAVSSCCEMVVPFVGVYKKVTTDKRNSLLQTIYGVLRAVCSVILLRANASAIPETLEVQFMALHDEKLEMQQACVTLLGRLAELNPALVLPRRRLMLLETLSQMMQSGQARLEQHSAKMIAQLAKQSPKFMRPYVGSLMVALIPKMRNDQKVGLL</sequence>
<dbReference type="AlphaFoldDB" id="A0A2G5VLN8"/>
<dbReference type="GO" id="GO:0004674">
    <property type="term" value="F:protein serine/threonine kinase activity"/>
    <property type="evidence" value="ECO:0007669"/>
    <property type="project" value="TreeGrafter"/>
</dbReference>
<comment type="caution">
    <text evidence="1">The sequence shown here is derived from an EMBL/GenBank/DDBJ whole genome shotgun (WGS) entry which is preliminary data.</text>
</comment>
<dbReference type="GO" id="GO:0031932">
    <property type="term" value="C:TORC2 complex"/>
    <property type="evidence" value="ECO:0007669"/>
    <property type="project" value="TreeGrafter"/>
</dbReference>
<dbReference type="GO" id="GO:0038202">
    <property type="term" value="P:TORC1 signaling"/>
    <property type="evidence" value="ECO:0007669"/>
    <property type="project" value="TreeGrafter"/>
</dbReference>
<reference evidence="2" key="1">
    <citation type="submission" date="2017-10" db="EMBL/GenBank/DDBJ databases">
        <title>Rapid genome shrinkage in a self-fertile nematode reveals novel sperm competition proteins.</title>
        <authorList>
            <person name="Yin D."/>
            <person name="Schwarz E.M."/>
            <person name="Thomas C.G."/>
            <person name="Felde R.L."/>
            <person name="Korf I.F."/>
            <person name="Cutter A.D."/>
            <person name="Schartner C.M."/>
            <person name="Ralston E.J."/>
            <person name="Meyer B.J."/>
            <person name="Haag E.S."/>
        </authorList>
    </citation>
    <scope>NUCLEOTIDE SEQUENCE [LARGE SCALE GENOMIC DNA]</scope>
    <source>
        <strain evidence="2">JU1422</strain>
    </source>
</reference>
<dbReference type="PANTHER" id="PTHR11139:SF9">
    <property type="entry name" value="SERINE_THREONINE-PROTEIN KINASE MTOR"/>
    <property type="match status" value="1"/>
</dbReference>
<keyword evidence="2" id="KW-1185">Reference proteome</keyword>